<dbReference type="SUPFAM" id="SSF53335">
    <property type="entry name" value="S-adenosyl-L-methionine-dependent methyltransferases"/>
    <property type="match status" value="1"/>
</dbReference>
<dbReference type="WormBase" id="F49C12.10">
    <property type="protein sequence ID" value="CE03370"/>
    <property type="gene ID" value="WBGene00009879"/>
    <property type="gene designation" value="nemt-1"/>
</dbReference>
<dbReference type="GeneID" id="177754"/>
<dbReference type="GO" id="GO:0008168">
    <property type="term" value="F:methyltransferase activity"/>
    <property type="evidence" value="ECO:0000318"/>
    <property type="project" value="GO_Central"/>
</dbReference>
<dbReference type="eggNOG" id="ENOG502S7J0">
    <property type="taxonomic scope" value="Eukaryota"/>
</dbReference>
<protein>
    <submittedName>
        <fullName evidence="4">Methyltransferase type 11 domain-containing protein</fullName>
    </submittedName>
</protein>
<accession>Q20587</accession>
<dbReference type="GO" id="GO:0008757">
    <property type="term" value="F:S-adenosylmethionine-dependent methyltransferase activity"/>
    <property type="evidence" value="ECO:0007669"/>
    <property type="project" value="InterPro"/>
</dbReference>
<dbReference type="CDD" id="cd02440">
    <property type="entry name" value="AdoMet_MTases"/>
    <property type="match status" value="1"/>
</dbReference>
<proteinExistence type="inferred from homology"/>
<evidence type="ECO:0000313" key="5">
    <source>
        <dbReference type="Proteomes" id="UP000001940"/>
    </source>
</evidence>
<dbReference type="Pfam" id="PF08241">
    <property type="entry name" value="Methyltransf_11"/>
    <property type="match status" value="1"/>
</dbReference>
<keyword evidence="4" id="KW-0489">Methyltransferase</keyword>
<dbReference type="HOGENOM" id="CLU_068661_1_0_1"/>
<evidence type="ECO:0000256" key="1">
    <source>
        <dbReference type="ARBA" id="ARBA00022679"/>
    </source>
</evidence>
<dbReference type="Gene3D" id="3.40.50.150">
    <property type="entry name" value="Vaccinia Virus protein VP39"/>
    <property type="match status" value="1"/>
</dbReference>
<dbReference type="AGR" id="WB:WBGene00009879"/>
<dbReference type="RefSeq" id="NP_501633.1">
    <property type="nucleotide sequence ID" value="NM_069232.3"/>
</dbReference>
<comment type="similarity">
    <text evidence="2">Belongs to the class I-like SAM-binding methyltransferase superfamily. Erg6/SMT family.</text>
</comment>
<sequence>MNLLLHISSLLLQLWLWFFDRFIMYPLMRIVAPKLGVRFMNLGYWPSSAPQYAKMRMFMEDLGDLDEYESDRAHIYLYEKALSMHPNYPYFEQFEILEVSCGQGYSLDWIEKWHGPTKCIIGCDKVVTRNMNNIVYGDALDLPFADNSFDFVLNVEAAHLYSDYKLFFKEGSRVLRSGGAFCYMDIRYPHEAKQIQETATAAGFVKKHFEFCTDEVVEGLKYSARKYDRLLEKAPFFVKFFKNSLRATYCAPGTSTYERLKNKQRIYIAAMWIKK</sequence>
<dbReference type="UCSC" id="F49C12.10">
    <property type="organism name" value="c. elegans"/>
</dbReference>
<dbReference type="CTD" id="177754"/>
<dbReference type="EMBL" id="BX284604">
    <property type="protein sequence ID" value="CAA92513.1"/>
    <property type="molecule type" value="Genomic_DNA"/>
</dbReference>
<feature type="domain" description="Methyltransferase type 11" evidence="3">
    <location>
        <begin position="97"/>
        <end position="182"/>
    </location>
</feature>
<dbReference type="OMA" id="IRTTYCA"/>
<dbReference type="InterPro" id="IPR050447">
    <property type="entry name" value="Erg6_SMT_methyltransf"/>
</dbReference>
<dbReference type="InterPro" id="IPR013216">
    <property type="entry name" value="Methyltransf_11"/>
</dbReference>
<keyword evidence="5" id="KW-1185">Reference proteome</keyword>
<evidence type="ECO:0000313" key="6">
    <source>
        <dbReference type="WormBase" id="F49C12.10"/>
    </source>
</evidence>
<dbReference type="PANTHER" id="PTHR44068">
    <property type="entry name" value="ZGC:194242"/>
    <property type="match status" value="1"/>
</dbReference>
<evidence type="ECO:0000256" key="2">
    <source>
        <dbReference type="ARBA" id="ARBA00038188"/>
    </source>
</evidence>
<keyword evidence="1" id="KW-0808">Transferase</keyword>
<organism evidence="4 5">
    <name type="scientific">Caenorhabditis elegans</name>
    <dbReference type="NCBI Taxonomy" id="6239"/>
    <lineage>
        <taxon>Eukaryota</taxon>
        <taxon>Metazoa</taxon>
        <taxon>Ecdysozoa</taxon>
        <taxon>Nematoda</taxon>
        <taxon>Chromadorea</taxon>
        <taxon>Rhabditida</taxon>
        <taxon>Rhabditina</taxon>
        <taxon>Rhabditomorpha</taxon>
        <taxon>Rhabditoidea</taxon>
        <taxon>Rhabditidae</taxon>
        <taxon>Peloderinae</taxon>
        <taxon>Caenorhabditis</taxon>
    </lineage>
</organism>
<dbReference type="PANTHER" id="PTHR44068:SF1">
    <property type="entry name" value="HYPOTHETICAL LOC100005854"/>
    <property type="match status" value="1"/>
</dbReference>
<dbReference type="STRING" id="6239.F49C12.10.1"/>
<dbReference type="PIR" id="T22414">
    <property type="entry name" value="T22414"/>
</dbReference>
<dbReference type="OrthoDB" id="506498at2759"/>
<name>Q20587_CAEEL</name>
<dbReference type="PaxDb" id="6239-F49C12.10"/>
<dbReference type="SMR" id="Q20587"/>
<evidence type="ECO:0000259" key="3">
    <source>
        <dbReference type="Pfam" id="PF08241"/>
    </source>
</evidence>
<dbReference type="InParanoid" id="Q20587"/>
<dbReference type="KEGG" id="cel:CELE_F49C12.10"/>
<dbReference type="AlphaFoldDB" id="Q20587"/>
<dbReference type="Proteomes" id="UP000001940">
    <property type="component" value="Chromosome IV"/>
</dbReference>
<dbReference type="InterPro" id="IPR029063">
    <property type="entry name" value="SAM-dependent_MTases_sf"/>
</dbReference>
<reference evidence="4 5" key="1">
    <citation type="journal article" date="1998" name="Science">
        <title>Genome sequence of the nematode C. elegans: a platform for investigating biology.</title>
        <authorList>
            <consortium name="The C. elegans sequencing consortium"/>
            <person name="Sulson J.E."/>
            <person name="Waterston R."/>
        </authorList>
    </citation>
    <scope>NUCLEOTIDE SEQUENCE [LARGE SCALE GENOMIC DNA]</scope>
    <source>
        <strain evidence="4 5">Bristol N2</strain>
    </source>
</reference>
<evidence type="ECO:0000313" key="4">
    <source>
        <dbReference type="EMBL" id="CAA92513.1"/>
    </source>
</evidence>
<gene>
    <name evidence="4 6" type="primary">nemt-1</name>
    <name evidence="4" type="ORF">CELE_F49C12.10</name>
    <name evidence="6" type="ORF">F49C12.10</name>
</gene>
<dbReference type="Bgee" id="WBGene00009879">
    <property type="expression patterns" value="Expressed in pharyngeal muscle cell (C elegans) and 3 other cell types or tissues"/>
</dbReference>
<dbReference type="GO" id="GO:0032259">
    <property type="term" value="P:methylation"/>
    <property type="evidence" value="ECO:0007669"/>
    <property type="project" value="UniProtKB-KW"/>
</dbReference>